<accession>A0A0F9QRP2</accession>
<dbReference type="EMBL" id="LAZR01001750">
    <property type="protein sequence ID" value="KKN39667.1"/>
    <property type="molecule type" value="Genomic_DNA"/>
</dbReference>
<reference evidence="2" key="1">
    <citation type="journal article" date="2015" name="Nature">
        <title>Complex archaea that bridge the gap between prokaryotes and eukaryotes.</title>
        <authorList>
            <person name="Spang A."/>
            <person name="Saw J.H."/>
            <person name="Jorgensen S.L."/>
            <person name="Zaremba-Niedzwiedzka K."/>
            <person name="Martijn J."/>
            <person name="Lind A.E."/>
            <person name="van Eijk R."/>
            <person name="Schleper C."/>
            <person name="Guy L."/>
            <person name="Ettema T.J."/>
        </authorList>
    </citation>
    <scope>NUCLEOTIDE SEQUENCE</scope>
</reference>
<proteinExistence type="predicted"/>
<protein>
    <submittedName>
        <fullName evidence="2">Uncharacterized protein</fullName>
    </submittedName>
</protein>
<sequence>MSIPTVHRCDECGKEGRSDWSGPPPKWVRMDGVIYHPSGKGDGSNHFFHGFNGDHEFCRMKCMVKHGQGHKY</sequence>
<gene>
    <name evidence="2" type="ORF">LCGC14_0741020</name>
</gene>
<feature type="compositionally biased region" description="Basic and acidic residues" evidence="1">
    <location>
        <begin position="7"/>
        <end position="18"/>
    </location>
</feature>
<evidence type="ECO:0000313" key="2">
    <source>
        <dbReference type="EMBL" id="KKN39667.1"/>
    </source>
</evidence>
<organism evidence="2">
    <name type="scientific">marine sediment metagenome</name>
    <dbReference type="NCBI Taxonomy" id="412755"/>
    <lineage>
        <taxon>unclassified sequences</taxon>
        <taxon>metagenomes</taxon>
        <taxon>ecological metagenomes</taxon>
    </lineage>
</organism>
<feature type="region of interest" description="Disordered" evidence="1">
    <location>
        <begin position="1"/>
        <end position="25"/>
    </location>
</feature>
<name>A0A0F9QRP2_9ZZZZ</name>
<dbReference type="AlphaFoldDB" id="A0A0F9QRP2"/>
<evidence type="ECO:0000256" key="1">
    <source>
        <dbReference type="SAM" id="MobiDB-lite"/>
    </source>
</evidence>
<comment type="caution">
    <text evidence="2">The sequence shown here is derived from an EMBL/GenBank/DDBJ whole genome shotgun (WGS) entry which is preliminary data.</text>
</comment>